<dbReference type="Gene3D" id="2.40.420.20">
    <property type="match status" value="1"/>
</dbReference>
<dbReference type="Pfam" id="PF25973">
    <property type="entry name" value="BSH_CzcB"/>
    <property type="match status" value="1"/>
</dbReference>
<dbReference type="GO" id="GO:0046914">
    <property type="term" value="F:transition metal ion binding"/>
    <property type="evidence" value="ECO:0007669"/>
    <property type="project" value="TreeGrafter"/>
</dbReference>
<evidence type="ECO:0000259" key="2">
    <source>
        <dbReference type="Pfam" id="PF25954"/>
    </source>
</evidence>
<organism evidence="4">
    <name type="scientific">uncultured Sulfurovum sp</name>
    <dbReference type="NCBI Taxonomy" id="269237"/>
    <lineage>
        <taxon>Bacteria</taxon>
        <taxon>Pseudomonadati</taxon>
        <taxon>Campylobacterota</taxon>
        <taxon>Epsilonproteobacteria</taxon>
        <taxon>Campylobacterales</taxon>
        <taxon>Sulfurovaceae</taxon>
        <taxon>Sulfurovum</taxon>
        <taxon>environmental samples</taxon>
    </lineage>
</organism>
<evidence type="ECO:0000256" key="1">
    <source>
        <dbReference type="ARBA" id="ARBA00022448"/>
    </source>
</evidence>
<dbReference type="GO" id="GO:0015679">
    <property type="term" value="P:plasma membrane copper ion transport"/>
    <property type="evidence" value="ECO:0007669"/>
    <property type="project" value="TreeGrafter"/>
</dbReference>
<sequence length="324" mass="36362">MKNLLIIFALVTGVNAVTVEQLFNVKTVKVTTQSIEKSRTYNGYVQIADDKMYTVSLTQDGFIRGLRAANIYDEVRKGEKLFEIYSPEVYKAQIELLSAKKVSRSLAKNIETKLELYDVSRRNIHMIKKSNKASKYLPFYSPYSGIVIEKSITEGSAVKQGMEVYKLADLSSVWVVAKAYEADRAYIHKGSKVQVTLGGDKNVYSATVDFIYPVLDRVNKTIDFRITLENKNGKIQPNSYATIKSIQTQTTNLVLPTTAVVTKGHKHLVFVPGEYEGEYKSQRIEAKRISSTLFQIVSGLKEGDVVVNNSLFLIDSDIVINGEE</sequence>
<dbReference type="GO" id="GO:0030288">
    <property type="term" value="C:outer membrane-bounded periplasmic space"/>
    <property type="evidence" value="ECO:0007669"/>
    <property type="project" value="TreeGrafter"/>
</dbReference>
<evidence type="ECO:0000313" key="4">
    <source>
        <dbReference type="EMBL" id="CAA6803395.1"/>
    </source>
</evidence>
<dbReference type="AlphaFoldDB" id="A0A6S6SKD6"/>
<accession>A0A6S6SKD6</accession>
<dbReference type="GO" id="GO:0060003">
    <property type="term" value="P:copper ion export"/>
    <property type="evidence" value="ECO:0007669"/>
    <property type="project" value="TreeGrafter"/>
</dbReference>
<feature type="domain" description="CusB-like beta-barrel" evidence="2">
    <location>
        <begin position="172"/>
        <end position="245"/>
    </location>
</feature>
<dbReference type="Pfam" id="PF25954">
    <property type="entry name" value="Beta-barrel_RND_2"/>
    <property type="match status" value="1"/>
</dbReference>
<keyword evidence="1" id="KW-0813">Transport</keyword>
<gene>
    <name evidence="4" type="ORF">HELGO_WM3496</name>
</gene>
<name>A0A6S6SKD6_9BACT</name>
<evidence type="ECO:0000259" key="3">
    <source>
        <dbReference type="Pfam" id="PF25973"/>
    </source>
</evidence>
<dbReference type="InterPro" id="IPR051909">
    <property type="entry name" value="MFP_Cation_Efflux"/>
</dbReference>
<feature type="domain" description="CzcB-like barrel-sandwich hybrid" evidence="3">
    <location>
        <begin position="69"/>
        <end position="169"/>
    </location>
</feature>
<protein>
    <submittedName>
        <fullName evidence="4">Probable Co/Zn/Cd efflux system membrane fusion protein</fullName>
    </submittedName>
</protein>
<dbReference type="EMBL" id="CACVAP010000039">
    <property type="protein sequence ID" value="CAA6803395.1"/>
    <property type="molecule type" value="Genomic_DNA"/>
</dbReference>
<dbReference type="InterPro" id="IPR058647">
    <property type="entry name" value="BSH_CzcB-like"/>
</dbReference>
<dbReference type="Gene3D" id="2.40.30.170">
    <property type="match status" value="1"/>
</dbReference>
<reference evidence="4" key="1">
    <citation type="submission" date="2020-01" db="EMBL/GenBank/DDBJ databases">
        <authorList>
            <person name="Meier V. D."/>
            <person name="Meier V D."/>
        </authorList>
    </citation>
    <scope>NUCLEOTIDE SEQUENCE</scope>
    <source>
        <strain evidence="4">HLG_WM_MAG_06</strain>
    </source>
</reference>
<dbReference type="InterPro" id="IPR058792">
    <property type="entry name" value="Beta-barrel_RND_2"/>
</dbReference>
<dbReference type="PANTHER" id="PTHR30097:SF15">
    <property type="entry name" value="CATION EFFLUX SYSTEM PROTEIN CUSB"/>
    <property type="match status" value="1"/>
</dbReference>
<dbReference type="PANTHER" id="PTHR30097">
    <property type="entry name" value="CATION EFFLUX SYSTEM PROTEIN CUSB"/>
    <property type="match status" value="1"/>
</dbReference>
<proteinExistence type="predicted"/>
<dbReference type="SUPFAM" id="SSF111369">
    <property type="entry name" value="HlyD-like secretion proteins"/>
    <property type="match status" value="1"/>
</dbReference>